<dbReference type="PANTHER" id="PTHR43788:SF8">
    <property type="entry name" value="DNA-BINDING PROTEIN SMUBP-2"/>
    <property type="match status" value="1"/>
</dbReference>
<keyword evidence="10" id="KW-1185">Reference proteome</keyword>
<evidence type="ECO:0000256" key="5">
    <source>
        <dbReference type="ARBA" id="ARBA00022840"/>
    </source>
</evidence>
<dbReference type="PROSITE" id="PS50011">
    <property type="entry name" value="PROTEIN_KINASE_DOM"/>
    <property type="match status" value="1"/>
</dbReference>
<dbReference type="EMBL" id="JANFNG010000005">
    <property type="protein sequence ID" value="MCQ4080774.1"/>
    <property type="molecule type" value="Genomic_DNA"/>
</dbReference>
<dbReference type="InterPro" id="IPR050534">
    <property type="entry name" value="Coronavir_polyprotein_1ab"/>
</dbReference>
<dbReference type="PANTHER" id="PTHR43788">
    <property type="entry name" value="DNA2/NAM7 HELICASE FAMILY MEMBER"/>
    <property type="match status" value="1"/>
</dbReference>
<dbReference type="InterPro" id="IPR047187">
    <property type="entry name" value="SF1_C_Upf1"/>
</dbReference>
<evidence type="ECO:0000256" key="6">
    <source>
        <dbReference type="SAM" id="Coils"/>
    </source>
</evidence>
<dbReference type="InterPro" id="IPR008271">
    <property type="entry name" value="Ser/Thr_kinase_AS"/>
</dbReference>
<sequence length="1274" mass="141082">MAEGRRLREAASHPARRAARCRRPGLDPGLPGCLSHPREKGGEATGPSPVDRGKTGSKHHLICDGNGTPFKVITTAANVNDVTQTLALVDGIPQRDFLPYLHGAALVLREWAALVRGGTRRNSVGEQRINGRFLLLGDGPRIGGMSVVHRAIDVLSLTGESVAVKLLHKRSGPLANEFLDREQQSLRRLGEAGHPNLVRLIDAGWSEELDQAYLVLEWVDHNLKQKMDVGEAMSWRQFYTDIGAPLISALACAHMREVEHRDLKPANVLLTADGQVKLADFGIAKIRDNFSPTAETVAGYRSGLYAPPDVNCPPYVRDVFSWGVLAIQALSGSAASDYADLSAVLDGLDLQDEVRGILRACVDLDAARRPGNASVLEQQLARVEQRLDDSEARRACHLWLQLTRLAAQVVLGRPRNDPEALAREDWKRAESLLLEDLAGAVHADYGIDRDSGKIDHNAVILTCRTYQMTIVPDNRTEEYRTAIVKVQKVRPEQRARWCESRVDLGAALTFTFTNPGERAAALGWEEMAARLDRQAEDRERAEQERAAAVSADLFEGWGRLLNARDDLAAGGRAPVTYTRAVVEPDGCTWRLYLAQTPVAEKGEEWSVAEHERGRPVERGDVVAVDREDDVVRLRCSRNARVPERGVLVPYLGASRVSLKRQREALAALTTGDSLANPQLPAILLDPGRAPAGEPVTISAWLQPNLDDSKREVVRYALGTQPLLVVEGPPGTGKTTMIAEIVEQNLRRSPGLKVLIVSQTHIAVDNALRRLEEAGVTGMVRLARPDDPNVGANARHLLLDPQMKKWVQQVRRSAQQYMEDMAGRLGQEPRHLRGALHLQQLASVAADLEYVEHRLARLEEGDNDFTTSEQARGDAIVSTRQRRDDLLAQRAEVFADAQREVRGDLTLSEKQSAQDSRDAIAVLLGQSQEARALMNVIRVQGDWLLRMGNDPDIIAEYLRTRSIVGGTAIGFLGHPAARTLEFDLCIFDEASKASGTEALVSMVRAKRWILIGDPNQLPPLEEDLLRNKTVMQEHQLTPTLVTTTLFDHVLQQTTSPVHQKLLQQYRMTPAIGNLISKCFYNGDLQSPANQHLDGYATLGKPVLWIDTGPLANRREHSRATGETSVVNRAEATQVIHRLTTINKAVEKNLVLPPKDRTLEVLVITPYSRQVDELHRRLAATPLPHLQVDVLSVDAVQGRECDVAVFSVTRSNDRGEFGFIGQHYRRRINVALSRARYGLTIIGDARFCRSKPGPLRDVLHYMDGHRDDCEIRDAHR</sequence>
<name>A0ABT1PSW7_9ACTN</name>
<comment type="caution">
    <text evidence="9">The sequence shown here is derived from an EMBL/GenBank/DDBJ whole genome shotgun (WGS) entry which is preliminary data.</text>
</comment>
<keyword evidence="3" id="KW-0378">Hydrolase</keyword>
<keyword evidence="4" id="KW-0347">Helicase</keyword>
<dbReference type="SUPFAM" id="SSF52540">
    <property type="entry name" value="P-loop containing nucleoside triphosphate hydrolases"/>
    <property type="match status" value="1"/>
</dbReference>
<feature type="compositionally biased region" description="Basic and acidic residues" evidence="7">
    <location>
        <begin position="1"/>
        <end position="11"/>
    </location>
</feature>
<comment type="similarity">
    <text evidence="1">Belongs to the DNA2/NAM7 helicase family.</text>
</comment>
<dbReference type="InterPro" id="IPR027417">
    <property type="entry name" value="P-loop_NTPase"/>
</dbReference>
<dbReference type="InterPro" id="IPR011009">
    <property type="entry name" value="Kinase-like_dom_sf"/>
</dbReference>
<evidence type="ECO:0000256" key="7">
    <source>
        <dbReference type="SAM" id="MobiDB-lite"/>
    </source>
</evidence>
<dbReference type="CDD" id="cd14014">
    <property type="entry name" value="STKc_PknB_like"/>
    <property type="match status" value="1"/>
</dbReference>
<gene>
    <name evidence="9" type="ORF">NGB36_09195</name>
</gene>
<dbReference type="Gene3D" id="3.40.50.300">
    <property type="entry name" value="P-loop containing nucleotide triphosphate hydrolases"/>
    <property type="match status" value="2"/>
</dbReference>
<protein>
    <submittedName>
        <fullName evidence="9">AAA domain-containing protein</fullName>
    </submittedName>
</protein>
<dbReference type="Pfam" id="PF13087">
    <property type="entry name" value="AAA_12"/>
    <property type="match status" value="1"/>
</dbReference>
<accession>A0ABT1PSW7</accession>
<dbReference type="InterPro" id="IPR002559">
    <property type="entry name" value="Transposase_11"/>
</dbReference>
<evidence type="ECO:0000313" key="9">
    <source>
        <dbReference type="EMBL" id="MCQ4080774.1"/>
    </source>
</evidence>
<proteinExistence type="inferred from homology"/>
<dbReference type="PROSITE" id="PS00108">
    <property type="entry name" value="PROTEIN_KINASE_ST"/>
    <property type="match status" value="1"/>
</dbReference>
<organism evidence="9 10">
    <name type="scientific">Streptomyces humicola</name>
    <dbReference type="NCBI Taxonomy" id="2953240"/>
    <lineage>
        <taxon>Bacteria</taxon>
        <taxon>Bacillati</taxon>
        <taxon>Actinomycetota</taxon>
        <taxon>Actinomycetes</taxon>
        <taxon>Kitasatosporales</taxon>
        <taxon>Streptomycetaceae</taxon>
        <taxon>Streptomyces</taxon>
    </lineage>
</organism>
<dbReference type="Pfam" id="PF13086">
    <property type="entry name" value="AAA_11"/>
    <property type="match status" value="1"/>
</dbReference>
<evidence type="ECO:0000259" key="8">
    <source>
        <dbReference type="PROSITE" id="PS50011"/>
    </source>
</evidence>
<evidence type="ECO:0000256" key="4">
    <source>
        <dbReference type="ARBA" id="ARBA00022806"/>
    </source>
</evidence>
<keyword evidence="2" id="KW-0547">Nucleotide-binding</keyword>
<dbReference type="InterPro" id="IPR041677">
    <property type="entry name" value="DNA2/NAM7_AAA_11"/>
</dbReference>
<keyword evidence="6" id="KW-0175">Coiled coil</keyword>
<dbReference type="Gene3D" id="1.10.510.10">
    <property type="entry name" value="Transferase(Phosphotransferase) domain 1"/>
    <property type="match status" value="1"/>
</dbReference>
<dbReference type="Pfam" id="PF01609">
    <property type="entry name" value="DDE_Tnp_1"/>
    <property type="match status" value="1"/>
</dbReference>
<feature type="region of interest" description="Disordered" evidence="7">
    <location>
        <begin position="1"/>
        <end position="59"/>
    </location>
</feature>
<dbReference type="InterPro" id="IPR000719">
    <property type="entry name" value="Prot_kinase_dom"/>
</dbReference>
<dbReference type="Pfam" id="PF00069">
    <property type="entry name" value="Pkinase"/>
    <property type="match status" value="1"/>
</dbReference>
<dbReference type="SMART" id="SM00220">
    <property type="entry name" value="S_TKc"/>
    <property type="match status" value="1"/>
</dbReference>
<feature type="domain" description="Protein kinase" evidence="8">
    <location>
        <begin position="134"/>
        <end position="400"/>
    </location>
</feature>
<evidence type="ECO:0000313" key="10">
    <source>
        <dbReference type="Proteomes" id="UP001057702"/>
    </source>
</evidence>
<evidence type="ECO:0000256" key="3">
    <source>
        <dbReference type="ARBA" id="ARBA00022801"/>
    </source>
</evidence>
<evidence type="ECO:0000256" key="2">
    <source>
        <dbReference type="ARBA" id="ARBA00022741"/>
    </source>
</evidence>
<dbReference type="Proteomes" id="UP001057702">
    <property type="component" value="Unassembled WGS sequence"/>
</dbReference>
<keyword evidence="5" id="KW-0067">ATP-binding</keyword>
<dbReference type="RefSeq" id="WP_255919689.1">
    <property type="nucleotide sequence ID" value="NZ_JANFNG010000005.1"/>
</dbReference>
<feature type="coiled-coil region" evidence="6">
    <location>
        <begin position="524"/>
        <end position="551"/>
    </location>
</feature>
<dbReference type="SUPFAM" id="SSF56112">
    <property type="entry name" value="Protein kinase-like (PK-like)"/>
    <property type="match status" value="1"/>
</dbReference>
<dbReference type="InterPro" id="IPR041679">
    <property type="entry name" value="DNA2/NAM7-like_C"/>
</dbReference>
<feature type="compositionally biased region" description="Basic residues" evidence="7">
    <location>
        <begin position="14"/>
        <end position="23"/>
    </location>
</feature>
<reference evidence="9" key="1">
    <citation type="submission" date="2022-06" db="EMBL/GenBank/DDBJ databases">
        <title>Draft genome sequence of Streptomyces sp. RB6PN25 isolated from peat swamp forest in Thailand.</title>
        <authorList>
            <person name="Duangmal K."/>
            <person name="Klaysubun C."/>
        </authorList>
    </citation>
    <scope>NUCLEOTIDE SEQUENCE</scope>
    <source>
        <strain evidence="9">RB6PN25</strain>
    </source>
</reference>
<evidence type="ECO:0000256" key="1">
    <source>
        <dbReference type="ARBA" id="ARBA00007913"/>
    </source>
</evidence>
<dbReference type="CDD" id="cd18808">
    <property type="entry name" value="SF1_C_Upf1"/>
    <property type="match status" value="1"/>
</dbReference>